<evidence type="ECO:0000256" key="6">
    <source>
        <dbReference type="ARBA" id="ARBA00023002"/>
    </source>
</evidence>
<dbReference type="PANTHER" id="PTHR48069:SF3">
    <property type="entry name" value="DIHYDROFOLATE REDUCTASE"/>
    <property type="match status" value="1"/>
</dbReference>
<proteinExistence type="inferred from homology"/>
<evidence type="ECO:0000313" key="11">
    <source>
        <dbReference type="Proteomes" id="UP001229346"/>
    </source>
</evidence>
<dbReference type="PROSITE" id="PS00075">
    <property type="entry name" value="DHFR_1"/>
    <property type="match status" value="1"/>
</dbReference>
<dbReference type="Pfam" id="PF00186">
    <property type="entry name" value="DHFR_1"/>
    <property type="match status" value="1"/>
</dbReference>
<keyword evidence="11" id="KW-1185">Reference proteome</keyword>
<evidence type="ECO:0000256" key="8">
    <source>
        <dbReference type="RuleBase" id="RU004474"/>
    </source>
</evidence>
<feature type="domain" description="DHFR" evidence="9">
    <location>
        <begin position="2"/>
        <end position="160"/>
    </location>
</feature>
<evidence type="ECO:0000256" key="3">
    <source>
        <dbReference type="ARBA" id="ARBA00012856"/>
    </source>
</evidence>
<keyword evidence="6 7" id="KW-0560">Oxidoreductase</keyword>
<dbReference type="PRINTS" id="PR00070">
    <property type="entry name" value="DHFR"/>
</dbReference>
<comment type="similarity">
    <text evidence="2 7 8">Belongs to the dihydrofolate reductase family.</text>
</comment>
<keyword evidence="4 7" id="KW-0554">One-carbon metabolism</keyword>
<sequence>MSITLIAAMDRNRAIGIENRMPWRLKAEMAYFTANTTGKTVLMGRKTFDSIGKPLKNRKNVILTRQIGYEQEGCEIVHSIEQALERYRNDELMIMGGADIYEQFLPFADKLLLTDVEAEIEGADAYFPAVDETEWDLIRGEHKLRDEHNTYNFTFCTYLRKM</sequence>
<dbReference type="InterPro" id="IPR012259">
    <property type="entry name" value="DHFR"/>
</dbReference>
<organism evidence="10 11">
    <name type="scientific">Paenibacillus harenae</name>
    <dbReference type="NCBI Taxonomy" id="306543"/>
    <lineage>
        <taxon>Bacteria</taxon>
        <taxon>Bacillati</taxon>
        <taxon>Bacillota</taxon>
        <taxon>Bacilli</taxon>
        <taxon>Bacillales</taxon>
        <taxon>Paenibacillaceae</taxon>
        <taxon>Paenibacillus</taxon>
    </lineage>
</organism>
<dbReference type="Proteomes" id="UP001229346">
    <property type="component" value="Unassembled WGS sequence"/>
</dbReference>
<dbReference type="GO" id="GO:0004146">
    <property type="term" value="F:dihydrofolate reductase activity"/>
    <property type="evidence" value="ECO:0007669"/>
    <property type="project" value="UniProtKB-EC"/>
</dbReference>
<dbReference type="PROSITE" id="PS51330">
    <property type="entry name" value="DHFR_2"/>
    <property type="match status" value="1"/>
</dbReference>
<dbReference type="InterPro" id="IPR001796">
    <property type="entry name" value="DHFR_dom"/>
</dbReference>
<evidence type="ECO:0000256" key="5">
    <source>
        <dbReference type="ARBA" id="ARBA00022857"/>
    </source>
</evidence>
<evidence type="ECO:0000313" key="10">
    <source>
        <dbReference type="EMBL" id="MDQ0111344.1"/>
    </source>
</evidence>
<name>A0ABT9TYS2_PAEHA</name>
<dbReference type="CDD" id="cd00209">
    <property type="entry name" value="DHFR"/>
    <property type="match status" value="1"/>
</dbReference>
<reference evidence="10 11" key="1">
    <citation type="submission" date="2023-07" db="EMBL/GenBank/DDBJ databases">
        <title>Sorghum-associated microbial communities from plants grown in Nebraska, USA.</title>
        <authorList>
            <person name="Schachtman D."/>
        </authorList>
    </citation>
    <scope>NUCLEOTIDE SEQUENCE [LARGE SCALE GENOMIC DNA]</scope>
    <source>
        <strain evidence="10 11">CC482</strain>
    </source>
</reference>
<evidence type="ECO:0000256" key="4">
    <source>
        <dbReference type="ARBA" id="ARBA00022563"/>
    </source>
</evidence>
<comment type="caution">
    <text evidence="10">The sequence shown here is derived from an EMBL/GenBank/DDBJ whole genome shotgun (WGS) entry which is preliminary data.</text>
</comment>
<dbReference type="InterPro" id="IPR024072">
    <property type="entry name" value="DHFR-like_dom_sf"/>
</dbReference>
<keyword evidence="5 7" id="KW-0521">NADP</keyword>
<evidence type="ECO:0000256" key="2">
    <source>
        <dbReference type="ARBA" id="ARBA00009539"/>
    </source>
</evidence>
<evidence type="ECO:0000256" key="1">
    <source>
        <dbReference type="ARBA" id="ARBA00004903"/>
    </source>
</evidence>
<dbReference type="InterPro" id="IPR017925">
    <property type="entry name" value="DHFR_CS"/>
</dbReference>
<dbReference type="PANTHER" id="PTHR48069">
    <property type="entry name" value="DIHYDROFOLATE REDUCTASE"/>
    <property type="match status" value="1"/>
</dbReference>
<comment type="pathway">
    <text evidence="1 7">Cofactor biosynthesis; tetrahydrofolate biosynthesis; 5,6,7,8-tetrahydrofolate from 7,8-dihydrofolate: step 1/1.</text>
</comment>
<evidence type="ECO:0000256" key="7">
    <source>
        <dbReference type="PIRNR" id="PIRNR000194"/>
    </source>
</evidence>
<accession>A0ABT9TYS2</accession>
<evidence type="ECO:0000259" key="9">
    <source>
        <dbReference type="PROSITE" id="PS51330"/>
    </source>
</evidence>
<gene>
    <name evidence="10" type="ORF">J2T15_000777</name>
</gene>
<comment type="function">
    <text evidence="7">Key enzyme in folate metabolism. Catalyzes an essential reaction for de novo glycine and purine synthesis, and for DNA precursor synthesis.</text>
</comment>
<protein>
    <recommendedName>
        <fullName evidence="3 7">Dihydrofolate reductase</fullName>
        <ecNumber evidence="3 7">1.5.1.3</ecNumber>
    </recommendedName>
</protein>
<dbReference type="Gene3D" id="3.40.430.10">
    <property type="entry name" value="Dihydrofolate Reductase, subunit A"/>
    <property type="match status" value="1"/>
</dbReference>
<dbReference type="EC" id="1.5.1.3" evidence="3 7"/>
<dbReference type="EMBL" id="JAUSSU010000002">
    <property type="protein sequence ID" value="MDQ0111344.1"/>
    <property type="molecule type" value="Genomic_DNA"/>
</dbReference>
<dbReference type="RefSeq" id="WP_307201247.1">
    <property type="nucleotide sequence ID" value="NZ_JAUSST010000001.1"/>
</dbReference>
<dbReference type="PIRSF" id="PIRSF000194">
    <property type="entry name" value="DHFR"/>
    <property type="match status" value="1"/>
</dbReference>
<comment type="catalytic activity">
    <reaction evidence="7">
        <text>(6S)-5,6,7,8-tetrahydrofolate + NADP(+) = 7,8-dihydrofolate + NADPH + H(+)</text>
        <dbReference type="Rhea" id="RHEA:15009"/>
        <dbReference type="ChEBI" id="CHEBI:15378"/>
        <dbReference type="ChEBI" id="CHEBI:57451"/>
        <dbReference type="ChEBI" id="CHEBI:57453"/>
        <dbReference type="ChEBI" id="CHEBI:57783"/>
        <dbReference type="ChEBI" id="CHEBI:58349"/>
        <dbReference type="EC" id="1.5.1.3"/>
    </reaction>
</comment>
<dbReference type="SUPFAM" id="SSF53597">
    <property type="entry name" value="Dihydrofolate reductase-like"/>
    <property type="match status" value="1"/>
</dbReference>